<dbReference type="Proteomes" id="UP000199103">
    <property type="component" value="Chromosome I"/>
</dbReference>
<reference evidence="1 2" key="1">
    <citation type="submission" date="2016-10" db="EMBL/GenBank/DDBJ databases">
        <authorList>
            <person name="de Groot N.N."/>
        </authorList>
    </citation>
    <scope>NUCLEOTIDE SEQUENCE [LARGE SCALE GENOMIC DNA]</scope>
    <source>
        <strain evidence="1 2">DSM 21800</strain>
    </source>
</reference>
<sequence>MQNDQRLRPASSADERAMITGWLDWQRQTVPLKCAGLTDEQARRRLLPTSPEMTVGGLVSHLIAVERHWLVGSFLGEPAGPLDDDGWVDDEPLDSLVDRYLRQCEVSRRIVAAHQLDELERYAPEGMPVLSLRWILQHLIEETARHLGHLDILAELLDGRRGA</sequence>
<evidence type="ECO:0000313" key="1">
    <source>
        <dbReference type="EMBL" id="SDT44365.1"/>
    </source>
</evidence>
<dbReference type="AlphaFoldDB" id="A0A1H2AED7"/>
<dbReference type="Gene3D" id="1.20.120.450">
    <property type="entry name" value="dinb family like domain"/>
    <property type="match status" value="1"/>
</dbReference>
<dbReference type="InterPro" id="IPR034660">
    <property type="entry name" value="DinB/YfiT-like"/>
</dbReference>
<keyword evidence="2" id="KW-1185">Reference proteome</keyword>
<organism evidence="1 2">
    <name type="scientific">Microlunatus soli</name>
    <dbReference type="NCBI Taxonomy" id="630515"/>
    <lineage>
        <taxon>Bacteria</taxon>
        <taxon>Bacillati</taxon>
        <taxon>Actinomycetota</taxon>
        <taxon>Actinomycetes</taxon>
        <taxon>Propionibacteriales</taxon>
        <taxon>Propionibacteriaceae</taxon>
        <taxon>Microlunatus</taxon>
    </lineage>
</organism>
<dbReference type="EMBL" id="LT629772">
    <property type="protein sequence ID" value="SDT44365.1"/>
    <property type="molecule type" value="Genomic_DNA"/>
</dbReference>
<name>A0A1H2AED7_9ACTN</name>
<gene>
    <name evidence="1" type="ORF">SAMN04489812_5875</name>
</gene>
<accession>A0A1H2AED7</accession>
<evidence type="ECO:0000313" key="2">
    <source>
        <dbReference type="Proteomes" id="UP000199103"/>
    </source>
</evidence>
<proteinExistence type="predicted"/>
<protein>
    <submittedName>
        <fullName evidence="1">Uncharacterized damage-inducible protein DinB (Forms a four-helix bundle)</fullName>
    </submittedName>
</protein>
<dbReference type="Pfam" id="PF04978">
    <property type="entry name" value="MST"/>
    <property type="match status" value="1"/>
</dbReference>
<dbReference type="SUPFAM" id="SSF109854">
    <property type="entry name" value="DinB/YfiT-like putative metalloenzymes"/>
    <property type="match status" value="1"/>
</dbReference>
<dbReference type="RefSeq" id="WP_231920089.1">
    <property type="nucleotide sequence ID" value="NZ_LT629772.1"/>
</dbReference>
<dbReference type="STRING" id="630515.SAMN04489812_5875"/>
<dbReference type="InterPro" id="IPR007061">
    <property type="entry name" value="MST-like"/>
</dbReference>